<dbReference type="Pfam" id="PF08044">
    <property type="entry name" value="DUF1707"/>
    <property type="match status" value="1"/>
</dbReference>
<feature type="compositionally biased region" description="Low complexity" evidence="1">
    <location>
        <begin position="40"/>
        <end position="55"/>
    </location>
</feature>
<dbReference type="PANTHER" id="PTHR40763:SF4">
    <property type="entry name" value="DUF1707 DOMAIN-CONTAINING PROTEIN"/>
    <property type="match status" value="1"/>
</dbReference>
<keyword evidence="5" id="KW-1185">Reference proteome</keyword>
<sequence>MSQPTPQPGRRPSDLRPQVPPEPVHAGEPERVPGPRGDGDPAPGAGPARGSAAAPDPEPGRDDPPAAGGDPVRASDAEREAVVEALRVASVEGRLTFEELTERTEKAYLAVTRGDLERILADLPGMGAPGAEPAPPQVRRRFTAIMGDCKERIVGRIDQELEALSVMGDVVLDLRGAQVPSGEVTVVATAVMGDVKVIVPDGVTVRMSGYAVMGVRKVQAREAQDGARVPVVNVRAHAIMGDVKIVDDEHHAPVRRALASWWERRKTGGGEDGPPGTR</sequence>
<evidence type="ECO:0008006" key="6">
    <source>
        <dbReference type="Google" id="ProtNLM"/>
    </source>
</evidence>
<name>A0A931GKK0_9ACTN</name>
<evidence type="ECO:0000313" key="5">
    <source>
        <dbReference type="Proteomes" id="UP000614047"/>
    </source>
</evidence>
<proteinExistence type="predicted"/>
<dbReference type="EMBL" id="JADOUA010000001">
    <property type="protein sequence ID" value="MBG6090948.1"/>
    <property type="molecule type" value="Genomic_DNA"/>
</dbReference>
<evidence type="ECO:0000256" key="1">
    <source>
        <dbReference type="SAM" id="MobiDB-lite"/>
    </source>
</evidence>
<evidence type="ECO:0000259" key="2">
    <source>
        <dbReference type="Pfam" id="PF08044"/>
    </source>
</evidence>
<dbReference type="Pfam" id="PF09922">
    <property type="entry name" value="LiaF-like_C"/>
    <property type="match status" value="1"/>
</dbReference>
<evidence type="ECO:0000313" key="4">
    <source>
        <dbReference type="EMBL" id="MBG6090948.1"/>
    </source>
</evidence>
<gene>
    <name evidence="4" type="ORF">IW256_005061</name>
</gene>
<dbReference type="RefSeq" id="WP_197013334.1">
    <property type="nucleotide sequence ID" value="NZ_BAABES010000001.1"/>
</dbReference>
<feature type="compositionally biased region" description="Basic and acidic residues" evidence="1">
    <location>
        <begin position="25"/>
        <end position="39"/>
    </location>
</feature>
<reference evidence="4" key="1">
    <citation type="submission" date="2020-11" db="EMBL/GenBank/DDBJ databases">
        <title>Sequencing the genomes of 1000 actinobacteria strains.</title>
        <authorList>
            <person name="Klenk H.-P."/>
        </authorList>
    </citation>
    <scope>NUCLEOTIDE SEQUENCE</scope>
    <source>
        <strain evidence="4">DSM 43175</strain>
    </source>
</reference>
<dbReference type="InterPro" id="IPR012551">
    <property type="entry name" value="DUF1707_SHOCT-like"/>
</dbReference>
<protein>
    <recommendedName>
        <fullName evidence="6">Cell wall-active antibiotic response 4TMS protein YvqF</fullName>
    </recommendedName>
</protein>
<dbReference type="Proteomes" id="UP000614047">
    <property type="component" value="Unassembled WGS sequence"/>
</dbReference>
<feature type="domain" description="Cell wall-active antibiotics response LiaF-like C-terminal" evidence="3">
    <location>
        <begin position="162"/>
        <end position="224"/>
    </location>
</feature>
<accession>A0A931GKK0</accession>
<feature type="region of interest" description="Disordered" evidence="1">
    <location>
        <begin position="1"/>
        <end position="78"/>
    </location>
</feature>
<dbReference type="AlphaFoldDB" id="A0A931GKK0"/>
<dbReference type="PANTHER" id="PTHR40763">
    <property type="entry name" value="MEMBRANE PROTEIN-RELATED"/>
    <property type="match status" value="1"/>
</dbReference>
<feature type="domain" description="DUF1707" evidence="2">
    <location>
        <begin position="72"/>
        <end position="124"/>
    </location>
</feature>
<evidence type="ECO:0000259" key="3">
    <source>
        <dbReference type="Pfam" id="PF09922"/>
    </source>
</evidence>
<organism evidence="4 5">
    <name type="scientific">Actinomadura viridis</name>
    <dbReference type="NCBI Taxonomy" id="58110"/>
    <lineage>
        <taxon>Bacteria</taxon>
        <taxon>Bacillati</taxon>
        <taxon>Actinomycetota</taxon>
        <taxon>Actinomycetes</taxon>
        <taxon>Streptosporangiales</taxon>
        <taxon>Thermomonosporaceae</taxon>
        <taxon>Actinomadura</taxon>
    </lineage>
</organism>
<comment type="caution">
    <text evidence="4">The sequence shown here is derived from an EMBL/GenBank/DDBJ whole genome shotgun (WGS) entry which is preliminary data.</text>
</comment>
<dbReference type="InterPro" id="IPR024425">
    <property type="entry name" value="LiaF-like_C"/>
</dbReference>